<feature type="compositionally biased region" description="Low complexity" evidence="5">
    <location>
        <begin position="406"/>
        <end position="415"/>
    </location>
</feature>
<evidence type="ECO:0000256" key="3">
    <source>
        <dbReference type="PROSITE-ProRule" id="PRU00284"/>
    </source>
</evidence>
<keyword evidence="6" id="KW-1133">Transmembrane helix</keyword>
<dbReference type="PROSITE" id="PS50885">
    <property type="entry name" value="HAMP"/>
    <property type="match status" value="2"/>
</dbReference>
<dbReference type="CDD" id="cd11386">
    <property type="entry name" value="MCP_signal"/>
    <property type="match status" value="1"/>
</dbReference>
<dbReference type="Pfam" id="PF00015">
    <property type="entry name" value="MCPsignal"/>
    <property type="match status" value="1"/>
</dbReference>
<feature type="coiled-coil region" evidence="4">
    <location>
        <begin position="244"/>
        <end position="271"/>
    </location>
</feature>
<dbReference type="SMART" id="SM00304">
    <property type="entry name" value="HAMP"/>
    <property type="match status" value="2"/>
</dbReference>
<dbReference type="PANTHER" id="PTHR43531">
    <property type="entry name" value="PROTEIN ICFG"/>
    <property type="match status" value="1"/>
</dbReference>
<evidence type="ECO:0000256" key="1">
    <source>
        <dbReference type="ARBA" id="ARBA00022481"/>
    </source>
</evidence>
<feature type="domain" description="Methyl-accepting transducer" evidence="7">
    <location>
        <begin position="380"/>
        <end position="609"/>
    </location>
</feature>
<reference evidence="9 10" key="1">
    <citation type="submission" date="2023-05" db="EMBL/GenBank/DDBJ databases">
        <title>Chelatococcus sp. nov., a moderately thermophilic bacterium isolated from hot spring microbial mat.</title>
        <authorList>
            <person name="Hu C.-J."/>
            <person name="Li W.-J."/>
        </authorList>
    </citation>
    <scope>NUCLEOTIDE SEQUENCE [LARGE SCALE GENOMIC DNA]</scope>
    <source>
        <strain evidence="9 10">SYSU G07232</strain>
    </source>
</reference>
<gene>
    <name evidence="9" type="ORF">QNA08_14400</name>
</gene>
<evidence type="ECO:0000256" key="4">
    <source>
        <dbReference type="SAM" id="Coils"/>
    </source>
</evidence>
<dbReference type="EMBL" id="JASJEV010000009">
    <property type="protein sequence ID" value="MDJ1159426.1"/>
    <property type="molecule type" value="Genomic_DNA"/>
</dbReference>
<dbReference type="InterPro" id="IPR004089">
    <property type="entry name" value="MCPsignal_dom"/>
</dbReference>
<protein>
    <submittedName>
        <fullName evidence="9">Methyl-accepting chemotaxis protein</fullName>
    </submittedName>
</protein>
<evidence type="ECO:0000256" key="2">
    <source>
        <dbReference type="ARBA" id="ARBA00029447"/>
    </source>
</evidence>
<evidence type="ECO:0000259" key="7">
    <source>
        <dbReference type="PROSITE" id="PS50111"/>
    </source>
</evidence>
<feature type="transmembrane region" description="Helical" evidence="6">
    <location>
        <begin position="7"/>
        <end position="30"/>
    </location>
</feature>
<keyword evidence="10" id="KW-1185">Reference proteome</keyword>
<proteinExistence type="inferred from homology"/>
<feature type="transmembrane region" description="Helical" evidence="6">
    <location>
        <begin position="181"/>
        <end position="204"/>
    </location>
</feature>
<dbReference type="SMART" id="SM00283">
    <property type="entry name" value="MA"/>
    <property type="match status" value="1"/>
</dbReference>
<accession>A0ABT7AJ68</accession>
<keyword evidence="6" id="KW-0472">Membrane</keyword>
<feature type="region of interest" description="Disordered" evidence="5">
    <location>
        <begin position="394"/>
        <end position="415"/>
    </location>
</feature>
<keyword evidence="1" id="KW-0488">Methylation</keyword>
<dbReference type="Pfam" id="PF00672">
    <property type="entry name" value="HAMP"/>
    <property type="match status" value="1"/>
</dbReference>
<dbReference type="CDD" id="cd06225">
    <property type="entry name" value="HAMP"/>
    <property type="match status" value="1"/>
</dbReference>
<sequence length="661" mass="70372">MRIKEKLFSIVGIMGFSVLMVVTASIYSIVQYGTRMDEADRLARSTLYAERLNRLVTGAVMDSRGIYAAPSKEAAKVFGERLQRYLNEMDELLVIWRPLISPGRRAEFEEIHRLAGAFKEARLELVRLGTQVGPAAANEKGNNEANRANRKAFQEKIEAFEAVTQAEFATLQAEANRFKPLMMTLVIGAAIVGTLIGFAIAGWVGTRFLSRPLQQASEALKRMAAGDLDIAIVNRRSGDEIEDIWHATSELRDALREAERLKAEERAMAAERVSRAESMADVVSKVSGVVEAAARGDFNARVAVEGIEVDLLQLVAGINEINAVVDRATVEFADVLAAIARGDLTRTITTNYSGRFGELRDAINDTIQRLSVTVDTIKQTTAEVSAAASEIKTGAGDLSQRTEGQASSLEETAATTEELTASVKASAQSSRQAVDLAHGAQQVAEEGGEIVQHAIDAMGRIEQASRKISEIITVIDGIAFQTNLLALNAAVEAARAGEQGKGFAVVAAEVRTLAQRSGDAAKEITDLINSSTAEVAEGVRLVHAAGDVLAKIVEAAGKVSQTVTEISSATGEQANGIEEMSQAVAHMDEMTQQNAALAEESAAAAAMLASQIERLNELVAAFRTRRGAAPAAAAPGKAGARPAAKAGAKTADRTDWWSTAA</sequence>
<dbReference type="InterPro" id="IPR051310">
    <property type="entry name" value="MCP_chemotaxis"/>
</dbReference>
<dbReference type="SUPFAM" id="SSF158472">
    <property type="entry name" value="HAMP domain-like"/>
    <property type="match status" value="1"/>
</dbReference>
<dbReference type="Gene3D" id="6.10.340.10">
    <property type="match status" value="1"/>
</dbReference>
<dbReference type="Pfam" id="PF18947">
    <property type="entry name" value="HAMP_2"/>
    <property type="match status" value="1"/>
</dbReference>
<keyword evidence="3" id="KW-0807">Transducer</keyword>
<comment type="similarity">
    <text evidence="2">Belongs to the methyl-accepting chemotaxis (MCP) protein family.</text>
</comment>
<dbReference type="SUPFAM" id="SSF58104">
    <property type="entry name" value="Methyl-accepting chemotaxis protein (MCP) signaling domain"/>
    <property type="match status" value="1"/>
</dbReference>
<dbReference type="InterPro" id="IPR003660">
    <property type="entry name" value="HAMP_dom"/>
</dbReference>
<feature type="domain" description="HAMP" evidence="8">
    <location>
        <begin position="323"/>
        <end position="375"/>
    </location>
</feature>
<dbReference type="PROSITE" id="PS50111">
    <property type="entry name" value="CHEMOTAXIS_TRANSDUC_2"/>
    <property type="match status" value="1"/>
</dbReference>
<dbReference type="Proteomes" id="UP001321492">
    <property type="component" value="Unassembled WGS sequence"/>
</dbReference>
<evidence type="ECO:0000256" key="6">
    <source>
        <dbReference type="SAM" id="Phobius"/>
    </source>
</evidence>
<comment type="caution">
    <text evidence="9">The sequence shown here is derived from an EMBL/GenBank/DDBJ whole genome shotgun (WGS) entry which is preliminary data.</text>
</comment>
<dbReference type="RefSeq" id="WP_283741424.1">
    <property type="nucleotide sequence ID" value="NZ_JASJEV010000009.1"/>
</dbReference>
<name>A0ABT7AJ68_9HYPH</name>
<feature type="compositionally biased region" description="Low complexity" evidence="5">
    <location>
        <begin position="630"/>
        <end position="649"/>
    </location>
</feature>
<organism evidence="9 10">
    <name type="scientific">Chelatococcus albus</name>
    <dbReference type="NCBI Taxonomy" id="3047466"/>
    <lineage>
        <taxon>Bacteria</taxon>
        <taxon>Pseudomonadati</taxon>
        <taxon>Pseudomonadota</taxon>
        <taxon>Alphaproteobacteria</taxon>
        <taxon>Hyphomicrobiales</taxon>
        <taxon>Chelatococcaceae</taxon>
        <taxon>Chelatococcus</taxon>
    </lineage>
</organism>
<feature type="domain" description="HAMP" evidence="8">
    <location>
        <begin position="207"/>
        <end position="260"/>
    </location>
</feature>
<dbReference type="Gene3D" id="1.10.287.950">
    <property type="entry name" value="Methyl-accepting chemotaxis protein"/>
    <property type="match status" value="1"/>
</dbReference>
<feature type="region of interest" description="Disordered" evidence="5">
    <location>
        <begin position="630"/>
        <end position="661"/>
    </location>
</feature>
<evidence type="ECO:0000256" key="5">
    <source>
        <dbReference type="SAM" id="MobiDB-lite"/>
    </source>
</evidence>
<keyword evidence="4" id="KW-0175">Coiled coil</keyword>
<evidence type="ECO:0000313" key="9">
    <source>
        <dbReference type="EMBL" id="MDJ1159426.1"/>
    </source>
</evidence>
<dbReference type="PANTHER" id="PTHR43531:SF14">
    <property type="entry name" value="METHYL-ACCEPTING CHEMOTAXIS PROTEIN I-RELATED"/>
    <property type="match status" value="1"/>
</dbReference>
<keyword evidence="6" id="KW-0812">Transmembrane</keyword>
<evidence type="ECO:0000313" key="10">
    <source>
        <dbReference type="Proteomes" id="UP001321492"/>
    </source>
</evidence>
<evidence type="ECO:0000259" key="8">
    <source>
        <dbReference type="PROSITE" id="PS50885"/>
    </source>
</evidence>